<keyword evidence="1" id="KW-0812">Transmembrane</keyword>
<dbReference type="EMBL" id="LR134117">
    <property type="protein sequence ID" value="VDZ57436.1"/>
    <property type="molecule type" value="Genomic_DNA"/>
</dbReference>
<feature type="transmembrane region" description="Helical" evidence="1">
    <location>
        <begin position="80"/>
        <end position="97"/>
    </location>
</feature>
<feature type="transmembrane region" description="Helical" evidence="1">
    <location>
        <begin position="143"/>
        <end position="164"/>
    </location>
</feature>
<protein>
    <recommendedName>
        <fullName evidence="1">Probable queuosine precursor transporter</fullName>
        <shortName evidence="1">Q precursor transporter</shortName>
    </recommendedName>
</protein>
<dbReference type="InterPro" id="IPR003744">
    <property type="entry name" value="YhhQ"/>
</dbReference>
<keyword evidence="1" id="KW-0813">Transport</keyword>
<comment type="similarity">
    <text evidence="1">Belongs to the vitamin uptake transporter (VUT/ECF) (TC 2.A.88) family. Q precursor transporter subfamily.</text>
</comment>
<dbReference type="AlphaFoldDB" id="A0A3S4FNA5"/>
<dbReference type="Pfam" id="PF02592">
    <property type="entry name" value="Vut_1"/>
    <property type="match status" value="1"/>
</dbReference>
<reference evidence="2 3" key="1">
    <citation type="submission" date="2018-12" db="EMBL/GenBank/DDBJ databases">
        <authorList>
            <consortium name="Pathogen Informatics"/>
        </authorList>
    </citation>
    <scope>NUCLEOTIDE SEQUENCE [LARGE SCALE GENOMIC DNA]</scope>
    <source>
        <strain evidence="2 3">NCTC11214</strain>
    </source>
</reference>
<proteinExistence type="inferred from homology"/>
<dbReference type="Proteomes" id="UP000281391">
    <property type="component" value="Chromosome"/>
</dbReference>
<dbReference type="PANTHER" id="PTHR34300">
    <property type="entry name" value="QUEUOSINE PRECURSOR TRANSPORTER-RELATED"/>
    <property type="match status" value="1"/>
</dbReference>
<sequence length="299" mass="33762">MDSNKKYKLLGFNRSGSISANIMILATGKRISMGLKELDDSTISDDFSRSELKALYRRLYDGSNNLTTAYDLGDRHERSWYAYLIITVALSVIYIFSTLCGVKPIQIPLLDMIVPPAIFVYPLTFILVDILNEFYGLRLARRTIIISFIANLIFVLGVWATTLVPSIPQWEFSTTYNGIVHSIMAVLLASSAAYLLSENVNAYLLCKIKELTNSRYLFVRVITSTVVASAIDSVVFCTLAFYNVLSWDIIQTMILSQFLIKVVYALLGVGPIYATRRLFNRYINVDHAKGNEYAYKTAR</sequence>
<keyword evidence="1" id="KW-0472">Membrane</keyword>
<comment type="function">
    <text evidence="1">Involved in the import of queuosine (Q) precursors, required for Q precursor salvage.</text>
</comment>
<evidence type="ECO:0000256" key="1">
    <source>
        <dbReference type="HAMAP-Rule" id="MF_02088"/>
    </source>
</evidence>
<evidence type="ECO:0000313" key="3">
    <source>
        <dbReference type="Proteomes" id="UP000281391"/>
    </source>
</evidence>
<keyword evidence="1" id="KW-1003">Cell membrane</keyword>
<evidence type="ECO:0000313" key="2">
    <source>
        <dbReference type="EMBL" id="VDZ57436.1"/>
    </source>
</evidence>
<name>A0A3S4FNA5_SEROD</name>
<organism evidence="2 3">
    <name type="scientific">Serratia odorifera</name>
    <dbReference type="NCBI Taxonomy" id="618"/>
    <lineage>
        <taxon>Bacteria</taxon>
        <taxon>Pseudomonadati</taxon>
        <taxon>Pseudomonadota</taxon>
        <taxon>Gammaproteobacteria</taxon>
        <taxon>Enterobacterales</taxon>
        <taxon>Yersiniaceae</taxon>
        <taxon>Serratia</taxon>
    </lineage>
</organism>
<keyword evidence="1" id="KW-1133">Transmembrane helix</keyword>
<dbReference type="KEGG" id="sof:NCTC11214_02446"/>
<dbReference type="GO" id="GO:0005886">
    <property type="term" value="C:plasma membrane"/>
    <property type="evidence" value="ECO:0007669"/>
    <property type="project" value="UniProtKB-SubCell"/>
</dbReference>
<feature type="transmembrane region" description="Helical" evidence="1">
    <location>
        <begin position="109"/>
        <end position="131"/>
    </location>
</feature>
<dbReference type="PANTHER" id="PTHR34300:SF2">
    <property type="entry name" value="QUEUOSINE PRECURSOR TRANSPORTER-RELATED"/>
    <property type="match status" value="1"/>
</dbReference>
<gene>
    <name evidence="2" type="ORF">NCTC11214_02446</name>
</gene>
<keyword evidence="1" id="KW-0997">Cell inner membrane</keyword>
<feature type="transmembrane region" description="Helical" evidence="1">
    <location>
        <begin position="217"/>
        <end position="242"/>
    </location>
</feature>
<feature type="transmembrane region" description="Helical" evidence="1">
    <location>
        <begin position="254"/>
        <end position="274"/>
    </location>
</feature>
<dbReference type="GO" id="GO:0022857">
    <property type="term" value="F:transmembrane transporter activity"/>
    <property type="evidence" value="ECO:0007669"/>
    <property type="project" value="UniProtKB-UniRule"/>
</dbReference>
<dbReference type="HAMAP" id="MF_02088">
    <property type="entry name" value="Q_prec_transport"/>
    <property type="match status" value="1"/>
</dbReference>
<feature type="transmembrane region" description="Helical" evidence="1">
    <location>
        <begin position="176"/>
        <end position="196"/>
    </location>
</feature>
<accession>A0A3S4FNA5</accession>
<dbReference type="NCBIfam" id="TIGR00697">
    <property type="entry name" value="queuosine precursor transporter"/>
    <property type="match status" value="1"/>
</dbReference>
<dbReference type="RefSeq" id="WP_004958410.1">
    <property type="nucleotide sequence ID" value="NZ_JAQMZQ010000005.1"/>
</dbReference>
<comment type="subcellular location">
    <subcellularLocation>
        <location evidence="1">Cell inner membrane</location>
        <topology evidence="1">Multi-pass membrane protein</topology>
    </subcellularLocation>
</comment>